<proteinExistence type="predicted"/>
<evidence type="ECO:0000256" key="1">
    <source>
        <dbReference type="SAM" id="MobiDB-lite"/>
    </source>
</evidence>
<dbReference type="RefSeq" id="WP_110264203.1">
    <property type="nucleotide sequence ID" value="NZ_JBHSCS010000005.1"/>
</dbReference>
<dbReference type="AlphaFoldDB" id="A0A318EIB2"/>
<organism evidence="2 3">
    <name type="scientific">Sinimarinibacterium flocculans</name>
    <dbReference type="NCBI Taxonomy" id="985250"/>
    <lineage>
        <taxon>Bacteria</taxon>
        <taxon>Pseudomonadati</taxon>
        <taxon>Pseudomonadota</taxon>
        <taxon>Gammaproteobacteria</taxon>
        <taxon>Nevskiales</taxon>
        <taxon>Nevskiaceae</taxon>
        <taxon>Sinimarinibacterium</taxon>
    </lineage>
</organism>
<feature type="region of interest" description="Disordered" evidence="1">
    <location>
        <begin position="1"/>
        <end position="23"/>
    </location>
</feature>
<protein>
    <recommendedName>
        <fullName evidence="4">Two component regulator with propeller domain</fullName>
    </recommendedName>
</protein>
<gene>
    <name evidence="2" type="ORF">C8D93_102408</name>
</gene>
<dbReference type="EMBL" id="QICN01000002">
    <property type="protein sequence ID" value="PXV70549.1"/>
    <property type="molecule type" value="Genomic_DNA"/>
</dbReference>
<dbReference type="InterPro" id="IPR011047">
    <property type="entry name" value="Quinoprotein_ADH-like_sf"/>
</dbReference>
<feature type="region of interest" description="Disordered" evidence="1">
    <location>
        <begin position="63"/>
        <end position="103"/>
    </location>
</feature>
<feature type="compositionally biased region" description="Low complexity" evidence="1">
    <location>
        <begin position="86"/>
        <end position="103"/>
    </location>
</feature>
<feature type="compositionally biased region" description="Basic and acidic residues" evidence="1">
    <location>
        <begin position="1"/>
        <end position="12"/>
    </location>
</feature>
<keyword evidence="3" id="KW-1185">Reference proteome</keyword>
<accession>A0A318EIB2</accession>
<name>A0A318EIB2_9GAMM</name>
<dbReference type="Gene3D" id="2.130.10.10">
    <property type="entry name" value="YVTN repeat-like/Quinoprotein amine dehydrogenase"/>
    <property type="match status" value="1"/>
</dbReference>
<sequence length="423" mass="45959">MKRPPSEPDSRSRPPPARAVLPGESRSENRRIVLLLVLGALVGLLVEFWPEVKQATGEVVQALHEPSPDRSIPIPTAPDATARSEAGTGPDAAATGARAPDATPGAVPILSMLTGGPLREIEGMSSEAMQVALTPTGDVLMTGKYAVLELGAGDAPLRRLLYSPRRYREQFADGRSQAMASALLLADGRYLLGGWHGEVLMGRDETLHRLSAREDRPKGRIVRMLAWNGHVLVAGDGLWRLDDEGGQLREITLPGASRLDAVGAGESQLLLADSGRRILAWDGDRAEPWMQWPDDAGRVEALVPAREGGWWVGSTRGLFRVGDDRQIRVVLPGVWVTGIVDRADESWIGTWKQGLLLRRDDRWYRLGTGIGGLADESVNALTVDAQEHLWLALYGGGGWRAPLPALRDRIMRHPWVPEADPAP</sequence>
<evidence type="ECO:0000313" key="2">
    <source>
        <dbReference type="EMBL" id="PXV70549.1"/>
    </source>
</evidence>
<evidence type="ECO:0008006" key="4">
    <source>
        <dbReference type="Google" id="ProtNLM"/>
    </source>
</evidence>
<dbReference type="Proteomes" id="UP000248330">
    <property type="component" value="Unassembled WGS sequence"/>
</dbReference>
<evidence type="ECO:0000313" key="3">
    <source>
        <dbReference type="Proteomes" id="UP000248330"/>
    </source>
</evidence>
<dbReference type="InterPro" id="IPR015943">
    <property type="entry name" value="WD40/YVTN_repeat-like_dom_sf"/>
</dbReference>
<dbReference type="SUPFAM" id="SSF50998">
    <property type="entry name" value="Quinoprotein alcohol dehydrogenase-like"/>
    <property type="match status" value="1"/>
</dbReference>
<reference evidence="2 3" key="1">
    <citation type="submission" date="2018-04" db="EMBL/GenBank/DDBJ databases">
        <title>Genomic Encyclopedia of Type Strains, Phase IV (KMG-IV): sequencing the most valuable type-strain genomes for metagenomic binning, comparative biology and taxonomic classification.</title>
        <authorList>
            <person name="Goeker M."/>
        </authorList>
    </citation>
    <scope>NUCLEOTIDE SEQUENCE [LARGE SCALE GENOMIC DNA]</scope>
    <source>
        <strain evidence="2 3">DSM 104150</strain>
    </source>
</reference>
<comment type="caution">
    <text evidence="2">The sequence shown here is derived from an EMBL/GenBank/DDBJ whole genome shotgun (WGS) entry which is preliminary data.</text>
</comment>